<comment type="caution">
    <text evidence="2">The sequence shown here is derived from an EMBL/GenBank/DDBJ whole genome shotgun (WGS) entry which is preliminary data.</text>
</comment>
<dbReference type="Pfam" id="PF07859">
    <property type="entry name" value="Abhydrolase_3"/>
    <property type="match status" value="1"/>
</dbReference>
<dbReference type="EMBL" id="JAPZBO010000002">
    <property type="protein sequence ID" value="KAJ5324460.1"/>
    <property type="molecule type" value="Genomic_DNA"/>
</dbReference>
<keyword evidence="3" id="KW-1185">Reference proteome</keyword>
<dbReference type="InterPro" id="IPR029058">
    <property type="entry name" value="AB_hydrolase_fold"/>
</dbReference>
<proteinExistence type="predicted"/>
<evidence type="ECO:0000259" key="1">
    <source>
        <dbReference type="Pfam" id="PF07859"/>
    </source>
</evidence>
<name>A0A9W9Q4K0_9EURO</name>
<organism evidence="2 3">
    <name type="scientific">Penicillium atrosanguineum</name>
    <dbReference type="NCBI Taxonomy" id="1132637"/>
    <lineage>
        <taxon>Eukaryota</taxon>
        <taxon>Fungi</taxon>
        <taxon>Dikarya</taxon>
        <taxon>Ascomycota</taxon>
        <taxon>Pezizomycotina</taxon>
        <taxon>Eurotiomycetes</taxon>
        <taxon>Eurotiomycetidae</taxon>
        <taxon>Eurotiales</taxon>
        <taxon>Aspergillaceae</taxon>
        <taxon>Penicillium</taxon>
    </lineage>
</organism>
<dbReference type="GO" id="GO:0072330">
    <property type="term" value="P:monocarboxylic acid biosynthetic process"/>
    <property type="evidence" value="ECO:0007669"/>
    <property type="project" value="UniProtKB-ARBA"/>
</dbReference>
<protein>
    <recommendedName>
        <fullName evidence="1">Alpha/beta hydrolase fold-3 domain-containing protein</fullName>
    </recommendedName>
</protein>
<dbReference type="PANTHER" id="PTHR23024">
    <property type="entry name" value="ARYLACETAMIDE DEACETYLASE"/>
    <property type="match status" value="1"/>
</dbReference>
<dbReference type="SUPFAM" id="SSF53474">
    <property type="entry name" value="alpha/beta-Hydrolases"/>
    <property type="match status" value="1"/>
</dbReference>
<dbReference type="Gene3D" id="3.40.50.1820">
    <property type="entry name" value="alpha/beta hydrolase"/>
    <property type="match status" value="1"/>
</dbReference>
<feature type="domain" description="Alpha/beta hydrolase fold-3" evidence="1">
    <location>
        <begin position="109"/>
        <end position="321"/>
    </location>
</feature>
<dbReference type="GO" id="GO:0016787">
    <property type="term" value="F:hydrolase activity"/>
    <property type="evidence" value="ECO:0007669"/>
    <property type="project" value="InterPro"/>
</dbReference>
<accession>A0A9W9Q4K0</accession>
<gene>
    <name evidence="2" type="ORF">N7476_003060</name>
</gene>
<dbReference type="InterPro" id="IPR013094">
    <property type="entry name" value="AB_hydrolase_3"/>
</dbReference>
<dbReference type="PANTHER" id="PTHR23024:SF557">
    <property type="entry name" value="AB HYDROLASE SUPERFAMILY PROTEIN C1039.03"/>
    <property type="match status" value="1"/>
</dbReference>
<evidence type="ECO:0000313" key="2">
    <source>
        <dbReference type="EMBL" id="KAJ5324460.1"/>
    </source>
</evidence>
<reference evidence="2" key="1">
    <citation type="submission" date="2022-12" db="EMBL/GenBank/DDBJ databases">
        <authorList>
            <person name="Petersen C."/>
        </authorList>
    </citation>
    <scope>NUCLEOTIDE SEQUENCE</scope>
    <source>
        <strain evidence="2">IBT 21472</strain>
    </source>
</reference>
<dbReference type="GO" id="GO:0017000">
    <property type="term" value="P:antibiotic biosynthetic process"/>
    <property type="evidence" value="ECO:0007669"/>
    <property type="project" value="UniProtKB-ARBA"/>
</dbReference>
<dbReference type="InterPro" id="IPR050466">
    <property type="entry name" value="Carboxylest/Gibb_receptor"/>
</dbReference>
<dbReference type="Proteomes" id="UP001147746">
    <property type="component" value="Unassembled WGS sequence"/>
</dbReference>
<reference evidence="2" key="2">
    <citation type="journal article" date="2023" name="IMA Fungus">
        <title>Comparative genomic study of the Penicillium genus elucidates a diverse pangenome and 15 lateral gene transfer events.</title>
        <authorList>
            <person name="Petersen C."/>
            <person name="Sorensen T."/>
            <person name="Nielsen M.R."/>
            <person name="Sondergaard T.E."/>
            <person name="Sorensen J.L."/>
            <person name="Fitzpatrick D.A."/>
            <person name="Frisvad J.C."/>
            <person name="Nielsen K.L."/>
        </authorList>
    </citation>
    <scope>NUCLEOTIDE SEQUENCE</scope>
    <source>
        <strain evidence="2">IBT 21472</strain>
    </source>
</reference>
<sequence>MAILPETEMLSANSTASSGIHPSFLEILDKDFIAFYNEHFSDKPVTHTISMAQIRVAGAQFRSPWCRDYSGKSFVKDIQIQSEDGYRFTARCYAPDKEKFGPGPYPIHVNFHGGGFVFGDLTADAQLCLEYRDKAGVLVMDIDYRLAPENAFYKGHEDGWSAVQWVRKNGATINGNTDSISIGGISAGGHICTVIQQYARDACLPLKLAILTVPSTDSHAAYEKPSDSKYTSFPENEFAPWLNWARMSYFRSYASPTDITDVPPLVISPIDGDLNGVCPTMILTAQCDPLRDEGEAYAQKLIKNGVFTLSRRYTGVPHPFTHMKPILKAVMYMDDVCKALKMVHGS</sequence>
<dbReference type="AlphaFoldDB" id="A0A9W9Q4K0"/>
<evidence type="ECO:0000313" key="3">
    <source>
        <dbReference type="Proteomes" id="UP001147746"/>
    </source>
</evidence>